<name>A0A8D5JDR3_9BACT</name>
<keyword evidence="2" id="KW-1185">Reference proteome</keyword>
<dbReference type="RefSeq" id="WP_228853898.1">
    <property type="nucleotide sequence ID" value="NZ_AP024086.1"/>
</dbReference>
<evidence type="ECO:0000313" key="2">
    <source>
        <dbReference type="Proteomes" id="UP000826725"/>
    </source>
</evidence>
<evidence type="ECO:0000313" key="1">
    <source>
        <dbReference type="EMBL" id="BCL61443.1"/>
    </source>
</evidence>
<dbReference type="KEGG" id="dbk:DGMP_21360"/>
<accession>A0A8D5JDR3</accession>
<dbReference type="AlphaFoldDB" id="A0A8D5JDR3"/>
<proteinExistence type="predicted"/>
<dbReference type="EMBL" id="AP024086">
    <property type="protein sequence ID" value="BCL61443.1"/>
    <property type="molecule type" value="Genomic_DNA"/>
</dbReference>
<organism evidence="1 2">
    <name type="scientific">Desulfomarina profundi</name>
    <dbReference type="NCBI Taxonomy" id="2772557"/>
    <lineage>
        <taxon>Bacteria</taxon>
        <taxon>Pseudomonadati</taxon>
        <taxon>Thermodesulfobacteriota</taxon>
        <taxon>Desulfobulbia</taxon>
        <taxon>Desulfobulbales</taxon>
        <taxon>Desulfobulbaceae</taxon>
        <taxon>Desulfomarina</taxon>
    </lineage>
</organism>
<gene>
    <name evidence="1" type="ORF">DGMP_21360</name>
</gene>
<dbReference type="Proteomes" id="UP000826725">
    <property type="component" value="Chromosome"/>
</dbReference>
<reference evidence="1" key="1">
    <citation type="submission" date="2020-09" db="EMBL/GenBank/DDBJ databases">
        <title>Desulfogranum mesoprofundum gen. nov., sp. nov., a novel mesophilic, sulfate-reducing chemolithoautotroph isolated from a deep-sea hydrothermal vent chimney in the Suiyo Seamount.</title>
        <authorList>
            <person name="Hashimoto Y."/>
            <person name="Nakagawa S."/>
        </authorList>
    </citation>
    <scope>NUCLEOTIDE SEQUENCE</scope>
    <source>
        <strain evidence="1">KT2</strain>
    </source>
</reference>
<sequence length="353" mass="40334">MKLIFIGIIWLGITAWQGTVFGEGCGGCGTCTDSTGCSVNGGKYNTFCTSGHKKELKKLLQELYEISLQTGRRTGDRSEVRRKYRIARKLRKFDDCCAREALRKLIKENSCEDLGEGEVFCVKWGAELSLFEVESKKDLKKLTPDASIADQVTIIKKYGRHPHKNEFASHEVKKYLVQQMEKDPDFYVPFLVEYFPHCHELSEIAEEYPDSFDIGLKRSFYSPDPTVVWNTIYLARKTGRVRFLKTVYGVAFEEIGPLDYSKTDDIEEIQNAAIGFFRMFEKNAVPYYRAILYSQYESKKEYVISGIKDSGNNEIMTMLKEFSSYLASNPEKAGGLLASRVQKKIAEMEGVQR</sequence>
<protein>
    <submittedName>
        <fullName evidence="1">Uncharacterized protein</fullName>
    </submittedName>
</protein>